<protein>
    <submittedName>
        <fullName evidence="1">Uncharacterized protein</fullName>
    </submittedName>
</protein>
<dbReference type="Proteomes" id="UP000541558">
    <property type="component" value="Unassembled WGS sequence"/>
</dbReference>
<dbReference type="EMBL" id="JAACJK010000163">
    <property type="protein sequence ID" value="KAF5325734.1"/>
    <property type="molecule type" value="Genomic_DNA"/>
</dbReference>
<dbReference type="AlphaFoldDB" id="A0A8H5BMA6"/>
<keyword evidence="2" id="KW-1185">Reference proteome</keyword>
<proteinExistence type="predicted"/>
<sequence length="76" mass="8352">MDNFMPLNLACPVTFQSDGVCLVDNADEFGIELDMPFTSQAAVNLTISQPDFEEEQTAQDTEAISDRTRTAFCTIA</sequence>
<accession>A0A8H5BMA6</accession>
<name>A0A8H5BMA6_9AGAR</name>
<organism evidence="1 2">
    <name type="scientific">Ephemerocybe angulata</name>
    <dbReference type="NCBI Taxonomy" id="980116"/>
    <lineage>
        <taxon>Eukaryota</taxon>
        <taxon>Fungi</taxon>
        <taxon>Dikarya</taxon>
        <taxon>Basidiomycota</taxon>
        <taxon>Agaricomycotina</taxon>
        <taxon>Agaricomycetes</taxon>
        <taxon>Agaricomycetidae</taxon>
        <taxon>Agaricales</taxon>
        <taxon>Agaricineae</taxon>
        <taxon>Psathyrellaceae</taxon>
        <taxon>Ephemerocybe</taxon>
    </lineage>
</organism>
<comment type="caution">
    <text evidence="1">The sequence shown here is derived from an EMBL/GenBank/DDBJ whole genome shotgun (WGS) entry which is preliminary data.</text>
</comment>
<gene>
    <name evidence="1" type="ORF">D9611_000640</name>
</gene>
<evidence type="ECO:0000313" key="2">
    <source>
        <dbReference type="Proteomes" id="UP000541558"/>
    </source>
</evidence>
<evidence type="ECO:0000313" key="1">
    <source>
        <dbReference type="EMBL" id="KAF5325734.1"/>
    </source>
</evidence>
<reference evidence="1 2" key="1">
    <citation type="journal article" date="2020" name="ISME J.">
        <title>Uncovering the hidden diversity of litter-decomposition mechanisms in mushroom-forming fungi.</title>
        <authorList>
            <person name="Floudas D."/>
            <person name="Bentzer J."/>
            <person name="Ahren D."/>
            <person name="Johansson T."/>
            <person name="Persson P."/>
            <person name="Tunlid A."/>
        </authorList>
    </citation>
    <scope>NUCLEOTIDE SEQUENCE [LARGE SCALE GENOMIC DNA]</scope>
    <source>
        <strain evidence="1 2">CBS 175.51</strain>
    </source>
</reference>